<dbReference type="Pfam" id="PF07714">
    <property type="entry name" value="PK_Tyr_Ser-Thr"/>
    <property type="match status" value="3"/>
</dbReference>
<dbReference type="GO" id="GO:0005524">
    <property type="term" value="F:ATP binding"/>
    <property type="evidence" value="ECO:0007669"/>
    <property type="project" value="UniProtKB-UniRule"/>
</dbReference>
<comment type="caution">
    <text evidence="3">The sequence shown here is derived from an EMBL/GenBank/DDBJ whole genome shotgun (WGS) entry which is preliminary data.</text>
</comment>
<dbReference type="PROSITE" id="PS00109">
    <property type="entry name" value="PROTEIN_KINASE_TYR"/>
    <property type="match status" value="1"/>
</dbReference>
<dbReference type="SUPFAM" id="SSF56112">
    <property type="entry name" value="Protein kinase-like (PK-like)"/>
    <property type="match status" value="3"/>
</dbReference>
<name>A0A2U1QDJ9_ARTAN</name>
<sequence>MSYSEVNLENFLIPLEEINRAEKFKQYSLICRGYFNVQLSEPWKNRKAIMYVKGKVGNWRRTRTGNMDRLMYDYRKELEILTRFHHENIIFLIGFCDEDDEMVMVCEDVNASLVEYLDNREKRHHSWGERLKICIGIAKGLSYLHSGIGEVGRVIHKDVRSRNIMLDEDLVPKISGFDHSVLFPPNQPYAKINASACPGNDRDPIYHETGLLNTQTDIYSYGIVMFEMLIGMVADQERVVGDYKPQRLINIVRRCYDDRHEQLIDPSLRDHIDRRSFHMFTDIAYKCISLNIKERPTMDEIVKTIEEALDIHNQGAPSRSVKLKLELQTKFLIPLDEINKASSELQEIAESRPFNKFYKGYLYDRWKKGPVAIKKSIGTPFQNELMLVSRLHHENIIPFIGYCDEDRKTIIVYEWADNGSVFSYLKNHSLSWAQRLKICIGASRGLKYLHSALEYESIIHGDFDSKHILLSKNLEAQICGLSSSSLVPKNHSDTKVYKTLAGNLYPRDPAYRESYIPNIESNVYSLGILLFEILTGMRVDEKTCIGDEELNMVTLVRRYYNDGFEKYIDPRIRDEIDAPSLHTFKEIAYKCISYHIKDRPSLNKIIKRLEEALYTQDINSAIGVKGQETKIGDGGFGVVYKGHPSERWQNRTVAIKCLHPDSYQGEYEFRNELNMIFSFSHENIIPFIEKLHFSALASIQRNVLPWK</sequence>
<keyword evidence="3" id="KW-0418">Kinase</keyword>
<dbReference type="PROSITE" id="PS00107">
    <property type="entry name" value="PROTEIN_KINASE_ATP"/>
    <property type="match status" value="1"/>
</dbReference>
<dbReference type="Gene3D" id="1.10.510.10">
    <property type="entry name" value="Transferase(Phosphotransferase) domain 1"/>
    <property type="match status" value="2"/>
</dbReference>
<feature type="domain" description="Protein kinase" evidence="2">
    <location>
        <begin position="306"/>
        <end position="613"/>
    </location>
</feature>
<dbReference type="InterPro" id="IPR011009">
    <property type="entry name" value="Kinase-like_dom_sf"/>
</dbReference>
<feature type="domain" description="Protein kinase" evidence="2">
    <location>
        <begin position="24"/>
        <end position="309"/>
    </location>
</feature>
<dbReference type="GO" id="GO:0005886">
    <property type="term" value="C:plasma membrane"/>
    <property type="evidence" value="ECO:0007669"/>
    <property type="project" value="TreeGrafter"/>
</dbReference>
<reference evidence="3 4" key="1">
    <citation type="journal article" date="2018" name="Mol. Plant">
        <title>The genome of Artemisia annua provides insight into the evolution of Asteraceae family and artemisinin biosynthesis.</title>
        <authorList>
            <person name="Shen Q."/>
            <person name="Zhang L."/>
            <person name="Liao Z."/>
            <person name="Wang S."/>
            <person name="Yan T."/>
            <person name="Shi P."/>
            <person name="Liu M."/>
            <person name="Fu X."/>
            <person name="Pan Q."/>
            <person name="Wang Y."/>
            <person name="Lv Z."/>
            <person name="Lu X."/>
            <person name="Zhang F."/>
            <person name="Jiang W."/>
            <person name="Ma Y."/>
            <person name="Chen M."/>
            <person name="Hao X."/>
            <person name="Li L."/>
            <person name="Tang Y."/>
            <person name="Lv G."/>
            <person name="Zhou Y."/>
            <person name="Sun X."/>
            <person name="Brodelius P.E."/>
            <person name="Rose J.K.C."/>
            <person name="Tang K."/>
        </authorList>
    </citation>
    <scope>NUCLEOTIDE SEQUENCE [LARGE SCALE GENOMIC DNA]</scope>
    <source>
        <strain evidence="4">cv. Huhao1</strain>
        <tissue evidence="3">Leaf</tissue>
    </source>
</reference>
<dbReference type="Proteomes" id="UP000245207">
    <property type="component" value="Unassembled WGS sequence"/>
</dbReference>
<dbReference type="InterPro" id="IPR000719">
    <property type="entry name" value="Prot_kinase_dom"/>
</dbReference>
<keyword evidence="1" id="KW-0067">ATP-binding</keyword>
<dbReference type="OrthoDB" id="1668230at2759"/>
<gene>
    <name evidence="3" type="ORF">CTI12_AA039170</name>
</gene>
<dbReference type="PANTHER" id="PTHR27003:SF359">
    <property type="entry name" value="SERINE_THREONINE-PROTEIN KINASE UNC-51-RELATED"/>
    <property type="match status" value="1"/>
</dbReference>
<dbReference type="InterPro" id="IPR008266">
    <property type="entry name" value="Tyr_kinase_AS"/>
</dbReference>
<keyword evidence="1" id="KW-0547">Nucleotide-binding</keyword>
<feature type="binding site" evidence="1">
    <location>
        <position position="656"/>
    </location>
    <ligand>
        <name>ATP</name>
        <dbReference type="ChEBI" id="CHEBI:30616"/>
    </ligand>
</feature>
<dbReference type="InterPro" id="IPR045272">
    <property type="entry name" value="ANXUR1/2-like"/>
</dbReference>
<feature type="domain" description="Protein kinase" evidence="2">
    <location>
        <begin position="625"/>
        <end position="707"/>
    </location>
</feature>
<dbReference type="GO" id="GO:0009506">
    <property type="term" value="C:plasmodesma"/>
    <property type="evidence" value="ECO:0007669"/>
    <property type="project" value="TreeGrafter"/>
</dbReference>
<dbReference type="PROSITE" id="PS50011">
    <property type="entry name" value="PROTEIN_KINASE_DOM"/>
    <property type="match status" value="3"/>
</dbReference>
<dbReference type="EMBL" id="PKPP01000201">
    <property type="protein sequence ID" value="PWA96074.1"/>
    <property type="molecule type" value="Genomic_DNA"/>
</dbReference>
<dbReference type="GO" id="GO:0004714">
    <property type="term" value="F:transmembrane receptor protein tyrosine kinase activity"/>
    <property type="evidence" value="ECO:0007669"/>
    <property type="project" value="InterPro"/>
</dbReference>
<evidence type="ECO:0000256" key="1">
    <source>
        <dbReference type="PROSITE-ProRule" id="PRU10141"/>
    </source>
</evidence>
<protein>
    <submittedName>
        <fullName evidence="3">Protein kinase-like domain-containing protein</fullName>
    </submittedName>
</protein>
<dbReference type="InterPro" id="IPR017441">
    <property type="entry name" value="Protein_kinase_ATP_BS"/>
</dbReference>
<keyword evidence="3" id="KW-0808">Transferase</keyword>
<evidence type="ECO:0000313" key="3">
    <source>
        <dbReference type="EMBL" id="PWA96074.1"/>
    </source>
</evidence>
<dbReference type="PANTHER" id="PTHR27003">
    <property type="entry name" value="OS07G0166700 PROTEIN"/>
    <property type="match status" value="1"/>
</dbReference>
<dbReference type="InterPro" id="IPR001245">
    <property type="entry name" value="Ser-Thr/Tyr_kinase_cat_dom"/>
</dbReference>
<dbReference type="AlphaFoldDB" id="A0A2U1QDJ9"/>
<evidence type="ECO:0000259" key="2">
    <source>
        <dbReference type="PROSITE" id="PS50011"/>
    </source>
</evidence>
<evidence type="ECO:0000313" key="4">
    <source>
        <dbReference type="Proteomes" id="UP000245207"/>
    </source>
</evidence>
<proteinExistence type="predicted"/>
<dbReference type="Gene3D" id="3.30.200.20">
    <property type="entry name" value="Phosphorylase Kinase, domain 1"/>
    <property type="match status" value="3"/>
</dbReference>
<keyword evidence="4" id="KW-1185">Reference proteome</keyword>
<organism evidence="3 4">
    <name type="scientific">Artemisia annua</name>
    <name type="common">Sweet wormwood</name>
    <dbReference type="NCBI Taxonomy" id="35608"/>
    <lineage>
        <taxon>Eukaryota</taxon>
        <taxon>Viridiplantae</taxon>
        <taxon>Streptophyta</taxon>
        <taxon>Embryophyta</taxon>
        <taxon>Tracheophyta</taxon>
        <taxon>Spermatophyta</taxon>
        <taxon>Magnoliopsida</taxon>
        <taxon>eudicotyledons</taxon>
        <taxon>Gunneridae</taxon>
        <taxon>Pentapetalae</taxon>
        <taxon>asterids</taxon>
        <taxon>campanulids</taxon>
        <taxon>Asterales</taxon>
        <taxon>Asteraceae</taxon>
        <taxon>Asteroideae</taxon>
        <taxon>Anthemideae</taxon>
        <taxon>Artemisiinae</taxon>
        <taxon>Artemisia</taxon>
    </lineage>
</organism>
<dbReference type="STRING" id="35608.A0A2U1QDJ9"/>
<accession>A0A2U1QDJ9</accession>